<feature type="region of interest" description="Disordered" evidence="13">
    <location>
        <begin position="215"/>
        <end position="249"/>
    </location>
</feature>
<dbReference type="InterPro" id="IPR050374">
    <property type="entry name" value="RRT5_SRSF_SR"/>
</dbReference>
<dbReference type="Gene3D" id="3.30.70.330">
    <property type="match status" value="2"/>
</dbReference>
<keyword evidence="9" id="KW-0539">Nucleus</keyword>
<keyword evidence="5" id="KW-0677">Repeat</keyword>
<dbReference type="FunFam" id="3.30.70.330:FF:000170">
    <property type="entry name" value="Serine/arginine-rich splicing factor 1"/>
    <property type="match status" value="1"/>
</dbReference>
<dbReference type="GO" id="GO:0006376">
    <property type="term" value="P:mRNA splice site recognition"/>
    <property type="evidence" value="ECO:0007669"/>
    <property type="project" value="UniProtKB-ARBA"/>
</dbReference>
<proteinExistence type="inferred from homology"/>
<dbReference type="Pfam" id="PF00076">
    <property type="entry name" value="RRM_1"/>
    <property type="match status" value="2"/>
</dbReference>
<dbReference type="CDD" id="cd12767">
    <property type="entry name" value="RRM2_SRSF1"/>
    <property type="match status" value="1"/>
</dbReference>
<evidence type="ECO:0000256" key="2">
    <source>
        <dbReference type="ARBA" id="ARBA00010269"/>
    </source>
</evidence>
<evidence type="ECO:0000256" key="12">
    <source>
        <dbReference type="PROSITE-ProRule" id="PRU00176"/>
    </source>
</evidence>
<feature type="region of interest" description="Disordered" evidence="13">
    <location>
        <begin position="317"/>
        <end position="337"/>
    </location>
</feature>
<dbReference type="PANTHER" id="PTHR23003">
    <property type="entry name" value="RNA RECOGNITION MOTIF RRM DOMAIN CONTAINING PROTEIN"/>
    <property type="match status" value="1"/>
</dbReference>
<keyword evidence="6" id="KW-0813">Transport</keyword>
<evidence type="ECO:0000256" key="3">
    <source>
        <dbReference type="ARBA" id="ARBA00015057"/>
    </source>
</evidence>
<dbReference type="CDD" id="cd12597">
    <property type="entry name" value="RRM1_SRSF1"/>
    <property type="match status" value="1"/>
</dbReference>
<organism evidence="15 16">
    <name type="scientific">Papio anubis</name>
    <name type="common">Olive baboon</name>
    <dbReference type="NCBI Taxonomy" id="9555"/>
    <lineage>
        <taxon>Eukaryota</taxon>
        <taxon>Metazoa</taxon>
        <taxon>Chordata</taxon>
        <taxon>Craniata</taxon>
        <taxon>Vertebrata</taxon>
        <taxon>Euteleostomi</taxon>
        <taxon>Mammalia</taxon>
        <taxon>Eutheria</taxon>
        <taxon>Euarchontoglires</taxon>
        <taxon>Primates</taxon>
        <taxon>Haplorrhini</taxon>
        <taxon>Catarrhini</taxon>
        <taxon>Cercopithecidae</taxon>
        <taxon>Cercopithecinae</taxon>
        <taxon>Papio</taxon>
    </lineage>
</organism>
<evidence type="ECO:0000256" key="4">
    <source>
        <dbReference type="ARBA" id="ARBA00022664"/>
    </source>
</evidence>
<reference evidence="15" key="2">
    <citation type="submission" date="2025-08" db="UniProtKB">
        <authorList>
            <consortium name="Ensembl"/>
        </authorList>
    </citation>
    <scope>IDENTIFICATION</scope>
</reference>
<dbReference type="GO" id="GO:0051028">
    <property type="term" value="P:mRNA transport"/>
    <property type="evidence" value="ECO:0007669"/>
    <property type="project" value="UniProtKB-KW"/>
</dbReference>
<keyword evidence="6" id="KW-0509">mRNA transport</keyword>
<dbReference type="AlphaFoldDB" id="A0A8I5NN93"/>
<dbReference type="InterPro" id="IPR035979">
    <property type="entry name" value="RBD_domain_sf"/>
</dbReference>
<keyword evidence="16" id="KW-1185">Reference proteome</keyword>
<evidence type="ECO:0000313" key="16">
    <source>
        <dbReference type="Proteomes" id="UP000028761"/>
    </source>
</evidence>
<dbReference type="SUPFAM" id="SSF54928">
    <property type="entry name" value="RNA-binding domain, RBD"/>
    <property type="match status" value="1"/>
</dbReference>
<evidence type="ECO:0000256" key="11">
    <source>
        <dbReference type="ARBA" id="ARBA00047014"/>
    </source>
</evidence>
<dbReference type="FunFam" id="3.30.70.330:FF:000053">
    <property type="entry name" value="Serine/arginine-rich splicing factor 1"/>
    <property type="match status" value="1"/>
</dbReference>
<dbReference type="Proteomes" id="UP000028761">
    <property type="component" value="Chromosome 17"/>
</dbReference>
<evidence type="ECO:0000256" key="6">
    <source>
        <dbReference type="ARBA" id="ARBA00022816"/>
    </source>
</evidence>
<comment type="similarity">
    <text evidence="2">Belongs to the splicing factor SR family.</text>
</comment>
<evidence type="ECO:0000256" key="1">
    <source>
        <dbReference type="ARBA" id="ARBA00004324"/>
    </source>
</evidence>
<evidence type="ECO:0000256" key="8">
    <source>
        <dbReference type="ARBA" id="ARBA00023187"/>
    </source>
</evidence>
<keyword evidence="7 12" id="KW-0694">RNA-binding</keyword>
<dbReference type="GO" id="GO:0003729">
    <property type="term" value="F:mRNA binding"/>
    <property type="evidence" value="ECO:0007669"/>
    <property type="project" value="UniProtKB-ARBA"/>
</dbReference>
<dbReference type="GO" id="GO:0016607">
    <property type="term" value="C:nuclear speck"/>
    <property type="evidence" value="ECO:0007669"/>
    <property type="project" value="UniProtKB-SubCell"/>
</dbReference>
<comment type="subcellular location">
    <subcellularLocation>
        <location evidence="1">Nucleus speckle</location>
    </subcellularLocation>
</comment>
<dbReference type="GO" id="GO:0005737">
    <property type="term" value="C:cytoplasm"/>
    <property type="evidence" value="ECO:0007669"/>
    <property type="project" value="TreeGrafter"/>
</dbReference>
<feature type="domain" description="RRM" evidence="14">
    <location>
        <begin position="143"/>
        <end position="218"/>
    </location>
</feature>
<keyword evidence="4" id="KW-0507">mRNA processing</keyword>
<reference evidence="15" key="3">
    <citation type="submission" date="2025-09" db="UniProtKB">
        <authorList>
            <consortium name="Ensembl"/>
        </authorList>
    </citation>
    <scope>IDENTIFICATION</scope>
</reference>
<name>A0A8I5NN93_PAPAN</name>
<evidence type="ECO:0000256" key="9">
    <source>
        <dbReference type="ARBA" id="ARBA00023242"/>
    </source>
</evidence>
<dbReference type="InterPro" id="IPR029538">
    <property type="entry name" value="SRSF1_RRM2"/>
</dbReference>
<protein>
    <recommendedName>
        <fullName evidence="3">Serine/arginine-rich splicing factor 1</fullName>
    </recommendedName>
    <alternativeName>
        <fullName evidence="10">Splicing factor, arginine/serine-rich 1</fullName>
    </alternativeName>
</protein>
<comment type="subunit">
    <text evidence="11">Consists of two polypeptides of p32 and p33. Identified in the spliceosome C complex. Component of a ribonucleoprotein complex containing mRNAs and RNA-binding proteins including DDX5, HNRNPH2 and SRSF1 as well as splicing regulator ARVCF. In vitro, self-associates and binds SRSF2, SNRNP70 and U2AF1 but not U2AF2. Binds SREK1/SFRS12. Interacts with SAFB/SAFB1. Interacts with PSIP1/LEDGF. Interacts with RSRC1 (via Arg/Ser-rich domain). Interacts with ZRSR2/U2AF1-RS2. Interacts with CCDC55 (via C-terminus). Interacts with SRPK1 and a sliding docking interaction is essential for its sequential and processive phosphorylation by SRPK1. Interacts with NXF1. Interacts with CCNL1, CCNL2 and CDK11B. Interacts with RRP1B. Interacts (when phosphorylated in its RS domain) with TNPO3; promoting nuclear import. Interacts with ILDR1 (via C-terminus) and ILDR2.</text>
</comment>
<evidence type="ECO:0000256" key="5">
    <source>
        <dbReference type="ARBA" id="ARBA00022737"/>
    </source>
</evidence>
<sequence length="367" mass="39872">MTSSFNESSLFNFYQTAAHSIRKPPQAGNAGDFFSPFVRRVTSRVRARALRVSLAASVALPRVRVGIESLFPSASLPLSPPPYPCAELIKAPFWRGRGRRGAAAGSLCGALGLVGRPVLESALFVTAMSGGGVIRGPAGNNDCRIYVGNLPPDIRTKDIEDVFYKYGAIRDIDLKNRRGGPPFAFVEFEDPRDAEDAVYGRDGYDYDGYRLRVEFPRSGRGTGRGGGGGGGGGAPRGRYGPPSRRSENRVVVSGLPPSGSWQDLKDHMREAGDVCYADVYRDGTGVVEFVRKEDMTYAVRKLDNTKFRSHEADRFPDVLPASATDPNCRTSPPRPPGSIQWGISSKRNQTNVFQPLHSVATLCVRKG</sequence>
<dbReference type="Ensembl" id="ENSPANT00000065551.1">
    <property type="protein sequence ID" value="ENSPANP00000057706.1"/>
    <property type="gene ID" value="ENSPANG00000022305.3"/>
</dbReference>
<dbReference type="InterPro" id="IPR000504">
    <property type="entry name" value="RRM_dom"/>
</dbReference>
<dbReference type="PROSITE" id="PS50102">
    <property type="entry name" value="RRM"/>
    <property type="match status" value="2"/>
</dbReference>
<dbReference type="InterPro" id="IPR012677">
    <property type="entry name" value="Nucleotide-bd_a/b_plait_sf"/>
</dbReference>
<accession>A0A8I5NN93</accession>
<dbReference type="SMART" id="SM00360">
    <property type="entry name" value="RRM"/>
    <property type="match status" value="2"/>
</dbReference>
<dbReference type="GeneTree" id="ENSGT00940000164330"/>
<reference evidence="15 16" key="1">
    <citation type="submission" date="2012-03" db="EMBL/GenBank/DDBJ databases">
        <title>Whole Genome Assembly of Papio anubis.</title>
        <authorList>
            <person name="Liu Y.L."/>
            <person name="Abraham K.A."/>
            <person name="Akbar H.A."/>
            <person name="Ali S.A."/>
            <person name="Anosike U.A."/>
            <person name="Aqrawi P.A."/>
            <person name="Arias F.A."/>
            <person name="Attaway T.A."/>
            <person name="Awwad R.A."/>
            <person name="Babu C.B."/>
            <person name="Bandaranaike D.B."/>
            <person name="Battles P.B."/>
            <person name="Bell A.B."/>
            <person name="Beltran B.B."/>
            <person name="Berhane-Mersha D.B."/>
            <person name="Bess C.B."/>
            <person name="Bickham C.B."/>
            <person name="Bolden T.B."/>
            <person name="Carter K.C."/>
            <person name="Chau D.C."/>
            <person name="Chavez A.C."/>
            <person name="Clerc-Blankenburg K.C."/>
            <person name="Coyle M.C."/>
            <person name="Dao M.D."/>
            <person name="Davila M.L.D."/>
            <person name="Davy-Carroll L.D."/>
            <person name="Denson S.D."/>
            <person name="Dinh H.D."/>
            <person name="Fernandez S.F."/>
            <person name="Fernando P.F."/>
            <person name="Forbes L.F."/>
            <person name="Francis C.F."/>
            <person name="Francisco L.F."/>
            <person name="Fu Q.F."/>
            <person name="Garcia-Iii R.G."/>
            <person name="Garrett T.G."/>
            <person name="Gross S.G."/>
            <person name="Gubbala S.G."/>
            <person name="Hirani K.H."/>
            <person name="Hogues M.H."/>
            <person name="Hollins B.H."/>
            <person name="Jackson L.J."/>
            <person name="Javaid M.J."/>
            <person name="Jhangiani S.J."/>
            <person name="Johnson A.J."/>
            <person name="Johnson B.J."/>
            <person name="Jones J.J."/>
            <person name="Joshi V.J."/>
            <person name="Kalu J.K."/>
            <person name="Khan N.K."/>
            <person name="Korchina V.K."/>
            <person name="Kovar C.K."/>
            <person name="Lago L.L."/>
            <person name="Lara F.L."/>
            <person name="Le T.-K.L."/>
            <person name="Lee S.L."/>
            <person name="Legall-Iii F.L."/>
            <person name="Lemon S.L."/>
            <person name="Liu J.L."/>
            <person name="Liu Y.-S.L."/>
            <person name="Liyanage D.L."/>
            <person name="Lopez J.L."/>
            <person name="Lorensuhewa L.L."/>
            <person name="Mata R.M."/>
            <person name="Mathew T.M."/>
            <person name="Mercado C.M."/>
            <person name="Mercado I.M."/>
            <person name="Morales K.M."/>
            <person name="Morgan M.M."/>
            <person name="Munidasa M.M."/>
            <person name="Ngo D.N."/>
            <person name="Nguyen L.N."/>
            <person name="Nguyen T.N."/>
            <person name="Nguyen N.N."/>
            <person name="Obregon M.O."/>
            <person name="Okwuonu G.O."/>
            <person name="Ongeri F.O."/>
            <person name="Onwere C.O."/>
            <person name="Osifeso I.O."/>
            <person name="Parra A.P."/>
            <person name="Patil S.P."/>
            <person name="Perez A.P."/>
            <person name="Perez Y.P."/>
            <person name="Pham C.P."/>
            <person name="Pu L.-L.P."/>
            <person name="Puazo M.P."/>
            <person name="Quiroz J.Q."/>
            <person name="Rouhana J.R."/>
            <person name="Ruiz M.R."/>
            <person name="Ruiz S.-J.R."/>
            <person name="Saada N.S."/>
            <person name="Santibanez J.S."/>
            <person name="Scheel M.S."/>
            <person name="Schneider B.S."/>
            <person name="Simmons D.S."/>
            <person name="Sisson I.S."/>
            <person name="Tang L.-Y.T."/>
            <person name="Thornton R.T."/>
            <person name="Tisius J.T."/>
            <person name="Toledanes G.T."/>
            <person name="Trejos Z.T."/>
            <person name="Usmani K.U."/>
            <person name="Varghese R.V."/>
            <person name="Vattathil S.V."/>
            <person name="Vee V.V."/>
            <person name="Walker D.W."/>
            <person name="Weissenberger G.W."/>
            <person name="White C.W."/>
            <person name="Williams A.W."/>
            <person name="Woodworth J.W."/>
            <person name="Wright R.W."/>
            <person name="Zhu Y.Z."/>
            <person name="Han Y.H."/>
            <person name="Newsham I.N."/>
            <person name="Nazareth L.N."/>
            <person name="Worley K.W."/>
            <person name="Muzny D.M."/>
            <person name="Rogers J.R."/>
            <person name="Gibbs R.G."/>
        </authorList>
    </citation>
    <scope>NUCLEOTIDE SEQUENCE [LARGE SCALE GENOMIC DNA]</scope>
</reference>
<keyword evidence="8" id="KW-0508">mRNA splicing</keyword>
<dbReference type="InterPro" id="IPR034520">
    <property type="entry name" value="SRSF1_RRM1"/>
</dbReference>
<evidence type="ECO:0000259" key="14">
    <source>
        <dbReference type="PROSITE" id="PS50102"/>
    </source>
</evidence>
<feature type="compositionally biased region" description="Gly residues" evidence="13">
    <location>
        <begin position="220"/>
        <end position="235"/>
    </location>
</feature>
<dbReference type="PANTHER" id="PTHR23003:SF66">
    <property type="entry name" value="SERINE_ARGININE-RICH SPLICING FACTOR 1"/>
    <property type="match status" value="1"/>
</dbReference>
<evidence type="ECO:0000256" key="7">
    <source>
        <dbReference type="ARBA" id="ARBA00022884"/>
    </source>
</evidence>
<evidence type="ECO:0000313" key="15">
    <source>
        <dbReference type="Ensembl" id="ENSPANP00000057706.1"/>
    </source>
</evidence>
<evidence type="ECO:0000256" key="13">
    <source>
        <dbReference type="SAM" id="MobiDB-lite"/>
    </source>
</evidence>
<feature type="domain" description="RRM" evidence="14">
    <location>
        <begin position="248"/>
        <end position="323"/>
    </location>
</feature>
<evidence type="ECO:0000256" key="10">
    <source>
        <dbReference type="ARBA" id="ARBA00029591"/>
    </source>
</evidence>